<reference evidence="1" key="1">
    <citation type="journal article" date="2023" name="G3 (Bethesda)">
        <title>A reference genome for the long-term kleptoplast-retaining sea slug Elysia crispata morphotype clarki.</title>
        <authorList>
            <person name="Eastman K.E."/>
            <person name="Pendleton A.L."/>
            <person name="Shaikh M.A."/>
            <person name="Suttiyut T."/>
            <person name="Ogas R."/>
            <person name="Tomko P."/>
            <person name="Gavelis G."/>
            <person name="Widhalm J.R."/>
            <person name="Wisecaver J.H."/>
        </authorList>
    </citation>
    <scope>NUCLEOTIDE SEQUENCE</scope>
    <source>
        <strain evidence="1">ECLA1</strain>
    </source>
</reference>
<dbReference type="EMBL" id="JAWDGP010001585">
    <property type="protein sequence ID" value="KAK3790062.1"/>
    <property type="molecule type" value="Genomic_DNA"/>
</dbReference>
<protein>
    <recommendedName>
        <fullName evidence="3">MD-2-related lipid-recognition domain-containing protein</fullName>
    </recommendedName>
</protein>
<accession>A0AAE1ANS3</accession>
<dbReference type="Proteomes" id="UP001283361">
    <property type="component" value="Unassembled WGS sequence"/>
</dbReference>
<evidence type="ECO:0008006" key="3">
    <source>
        <dbReference type="Google" id="ProtNLM"/>
    </source>
</evidence>
<keyword evidence="2" id="KW-1185">Reference proteome</keyword>
<dbReference type="Gene3D" id="2.60.40.770">
    <property type="match status" value="1"/>
</dbReference>
<gene>
    <name evidence="1" type="ORF">RRG08_038759</name>
</gene>
<name>A0AAE1ANS3_9GAST</name>
<proteinExistence type="predicted"/>
<dbReference type="AlphaFoldDB" id="A0AAE1ANS3"/>
<comment type="caution">
    <text evidence="1">The sequence shown here is derived from an EMBL/GenBank/DDBJ whole genome shotgun (WGS) entry which is preliminary data.</text>
</comment>
<evidence type="ECO:0000313" key="2">
    <source>
        <dbReference type="Proteomes" id="UP001283361"/>
    </source>
</evidence>
<evidence type="ECO:0000313" key="1">
    <source>
        <dbReference type="EMBL" id="KAK3790062.1"/>
    </source>
</evidence>
<sequence>MIIINISYIAVSKFLNLKCYPDQGTPRGGSSFRTVLDDLCRRLTLICFTSNMHFKHTSLLLSAVVFITIWTSLCDGDSIMRYMTIVEDTGYATNCGKVPFNFSWTPKTLSARHSVDIEVDYRFLYELDGGFYNLTVTEYGETKPFIVSKNPFTCDDIKEFITCPIPIGFLLKIKKTFTDTSYLMGFPGRFIVTAEVKNKEGQQMVCAKLDITDNNN</sequence>
<organism evidence="1 2">
    <name type="scientific">Elysia crispata</name>
    <name type="common">lettuce slug</name>
    <dbReference type="NCBI Taxonomy" id="231223"/>
    <lineage>
        <taxon>Eukaryota</taxon>
        <taxon>Metazoa</taxon>
        <taxon>Spiralia</taxon>
        <taxon>Lophotrochozoa</taxon>
        <taxon>Mollusca</taxon>
        <taxon>Gastropoda</taxon>
        <taxon>Heterobranchia</taxon>
        <taxon>Euthyneura</taxon>
        <taxon>Panpulmonata</taxon>
        <taxon>Sacoglossa</taxon>
        <taxon>Placobranchoidea</taxon>
        <taxon>Plakobranchidae</taxon>
        <taxon>Elysia</taxon>
    </lineage>
</organism>